<dbReference type="PATRIC" id="fig|36861.3.peg.68"/>
<dbReference type="InterPro" id="IPR004622">
    <property type="entry name" value="DNA_pol_HolB"/>
</dbReference>
<dbReference type="GO" id="GO:0009360">
    <property type="term" value="C:DNA polymerase III complex"/>
    <property type="evidence" value="ECO:0007669"/>
    <property type="project" value="TreeGrafter"/>
</dbReference>
<dbReference type="Pfam" id="PF13177">
    <property type="entry name" value="DNA_pol3_delta2"/>
    <property type="match status" value="1"/>
</dbReference>
<dbReference type="PANTHER" id="PTHR11669:SF8">
    <property type="entry name" value="DNA POLYMERASE III SUBUNIT DELTA"/>
    <property type="match status" value="1"/>
</dbReference>
<gene>
    <name evidence="2" type="ORF">ABW22_03135</name>
</gene>
<dbReference type="InterPro" id="IPR003593">
    <property type="entry name" value="AAA+_ATPase"/>
</dbReference>
<feature type="domain" description="AAA+ ATPase" evidence="1">
    <location>
        <begin position="23"/>
        <end position="178"/>
    </location>
</feature>
<dbReference type="GO" id="GO:0003887">
    <property type="term" value="F:DNA-directed DNA polymerase activity"/>
    <property type="evidence" value="ECO:0007669"/>
    <property type="project" value="InterPro"/>
</dbReference>
<comment type="caution">
    <text evidence="2">The sequence shown here is derived from an EMBL/GenBank/DDBJ whole genome shotgun (WGS) entry which is preliminary data.</text>
</comment>
<protein>
    <submittedName>
        <fullName evidence="2">DNA polymerase III subunit delta</fullName>
    </submittedName>
</protein>
<name>A0A119CXC6_THIDE</name>
<evidence type="ECO:0000259" key="1">
    <source>
        <dbReference type="SMART" id="SM00382"/>
    </source>
</evidence>
<sequence length="328" mass="36024">MSSAPYPWLESAWQRLLATRARPAQALLLAGPRGVGKSELARAWAQALLCEAPLTDGAACGQCPACHWFDTGGHPDFRLVTLQEKTGKEGETRMATAIEVDQARETVDFVQLSTYRAGFRVVLVDPADSLNPAAANALLKVLEEPPLNTVFVLVSDQPRRLLPTTRSRCTRLDIGLPAAETAAAWLAGQGVDDAINLLALSGGTPLDALRWADSGELDERRNVLEGLARPDQLDPVTLGERWKTVGTRTWHNVAYKWLGDLLAVKLQGNVRFNRDFAEVLARLGKEADLAKLLALARTQANEGRTLSHPLNRSLQLEAWLIQYRHLFD</sequence>
<dbReference type="GO" id="GO:0008408">
    <property type="term" value="F:3'-5' exonuclease activity"/>
    <property type="evidence" value="ECO:0007669"/>
    <property type="project" value="InterPro"/>
</dbReference>
<dbReference type="PANTHER" id="PTHR11669">
    <property type="entry name" value="REPLICATION FACTOR C / DNA POLYMERASE III GAMMA-TAU SUBUNIT"/>
    <property type="match status" value="1"/>
</dbReference>
<dbReference type="Proteomes" id="UP000064243">
    <property type="component" value="Unassembled WGS sequence"/>
</dbReference>
<evidence type="ECO:0000313" key="3">
    <source>
        <dbReference type="Proteomes" id="UP000064243"/>
    </source>
</evidence>
<reference evidence="2 3" key="1">
    <citation type="journal article" date="2015" name="Appl. Environ. Microbiol.">
        <title>Aerobic and Anaerobic Thiosulfate Oxidation by a Cold-Adapted, Subglacial Chemoautotroph.</title>
        <authorList>
            <person name="Harrold Z.R."/>
            <person name="Skidmore M.L."/>
            <person name="Hamilton T.L."/>
            <person name="Desch L."/>
            <person name="Amada K."/>
            <person name="van Gelder W."/>
            <person name="Glover K."/>
            <person name="Roden E.E."/>
            <person name="Boyd E.S."/>
        </authorList>
    </citation>
    <scope>NUCLEOTIDE SEQUENCE [LARGE SCALE GENOMIC DNA]</scope>
    <source>
        <strain evidence="2 3">RG</strain>
    </source>
</reference>
<dbReference type="GO" id="GO:0006261">
    <property type="term" value="P:DNA-templated DNA replication"/>
    <property type="evidence" value="ECO:0007669"/>
    <property type="project" value="TreeGrafter"/>
</dbReference>
<dbReference type="Gene3D" id="3.40.50.300">
    <property type="entry name" value="P-loop containing nucleotide triphosphate hydrolases"/>
    <property type="match status" value="1"/>
</dbReference>
<dbReference type="STRING" id="1123392.GCA_000376425_02443"/>
<dbReference type="NCBIfam" id="TIGR00678">
    <property type="entry name" value="holB"/>
    <property type="match status" value="1"/>
</dbReference>
<proteinExistence type="predicted"/>
<accession>A0A119CXC6</accession>
<organism evidence="2 3">
    <name type="scientific">Thiobacillus denitrificans</name>
    <dbReference type="NCBI Taxonomy" id="36861"/>
    <lineage>
        <taxon>Bacteria</taxon>
        <taxon>Pseudomonadati</taxon>
        <taxon>Pseudomonadota</taxon>
        <taxon>Betaproteobacteria</taxon>
        <taxon>Nitrosomonadales</taxon>
        <taxon>Thiobacillaceae</taxon>
        <taxon>Thiobacillus</taxon>
    </lineage>
</organism>
<dbReference type="AlphaFoldDB" id="A0A119CXC6"/>
<dbReference type="InterPro" id="IPR027417">
    <property type="entry name" value="P-loop_NTPase"/>
</dbReference>
<dbReference type="RefSeq" id="WP_059751878.1">
    <property type="nucleotide sequence ID" value="NZ_LDUG01000011.1"/>
</dbReference>
<evidence type="ECO:0000313" key="2">
    <source>
        <dbReference type="EMBL" id="KVW98029.1"/>
    </source>
</evidence>
<dbReference type="SUPFAM" id="SSF52540">
    <property type="entry name" value="P-loop containing nucleoside triphosphate hydrolases"/>
    <property type="match status" value="1"/>
</dbReference>
<dbReference type="SMART" id="SM00382">
    <property type="entry name" value="AAA"/>
    <property type="match status" value="1"/>
</dbReference>
<keyword evidence="3" id="KW-1185">Reference proteome</keyword>
<dbReference type="EMBL" id="LDUG01000011">
    <property type="protein sequence ID" value="KVW98029.1"/>
    <property type="molecule type" value="Genomic_DNA"/>
</dbReference>
<dbReference type="InterPro" id="IPR050238">
    <property type="entry name" value="DNA_Rep/Repair_Clamp_Loader"/>
</dbReference>
<dbReference type="OrthoDB" id="9811073at2"/>